<dbReference type="OrthoDB" id="4764556at2"/>
<keyword evidence="2" id="KW-0472">Membrane</keyword>
<dbReference type="EMBL" id="MAEM01000176">
    <property type="protein sequence ID" value="OBS02504.1"/>
    <property type="molecule type" value="Genomic_DNA"/>
</dbReference>
<keyword evidence="1" id="KW-0175">Coiled coil</keyword>
<dbReference type="RefSeq" id="WP_065133318.1">
    <property type="nucleotide sequence ID" value="NZ_MAEM01000176.1"/>
</dbReference>
<keyword evidence="2" id="KW-0812">Transmembrane</keyword>
<sequence>MLSEDWLKYIPQQWVGILALVMFFATLTTHLIEKYPLIAKILPAGKWWHNRVKRKRRNSEYIAEDNEVIANLSNQVELLANDMREMRDDLRCLRAWSVYDARWHHQAEVASAECDYELPRHYDYFEFERIWRNDSLAAARLSFLEETLEGPK</sequence>
<gene>
    <name evidence="3" type="ORF">A9W98_14530</name>
</gene>
<dbReference type="Proteomes" id="UP000093757">
    <property type="component" value="Unassembled WGS sequence"/>
</dbReference>
<keyword evidence="2" id="KW-1133">Transmembrane helix</keyword>
<evidence type="ECO:0008006" key="5">
    <source>
        <dbReference type="Google" id="ProtNLM"/>
    </source>
</evidence>
<feature type="transmembrane region" description="Helical" evidence="2">
    <location>
        <begin position="12"/>
        <end position="32"/>
    </location>
</feature>
<protein>
    <recommendedName>
        <fullName evidence="5">Minor tail protein</fullName>
    </recommendedName>
</protein>
<organism evidence="3 4">
    <name type="scientific">Mycobacterium gordonae</name>
    <dbReference type="NCBI Taxonomy" id="1778"/>
    <lineage>
        <taxon>Bacteria</taxon>
        <taxon>Bacillati</taxon>
        <taxon>Actinomycetota</taxon>
        <taxon>Actinomycetes</taxon>
        <taxon>Mycobacteriales</taxon>
        <taxon>Mycobacteriaceae</taxon>
        <taxon>Mycobacterium</taxon>
    </lineage>
</organism>
<reference evidence="3 4" key="1">
    <citation type="submission" date="2016-06" db="EMBL/GenBank/DDBJ databases">
        <authorList>
            <person name="Kjaerup R.B."/>
            <person name="Dalgaard T.S."/>
            <person name="Juul-Madsen H.R."/>
        </authorList>
    </citation>
    <scope>NUCLEOTIDE SEQUENCE [LARGE SCALE GENOMIC DNA]</scope>
    <source>
        <strain evidence="3 4">1245752.6</strain>
    </source>
</reference>
<dbReference type="AlphaFoldDB" id="A0A1A6BJW0"/>
<accession>A0A1A6BJW0</accession>
<evidence type="ECO:0000313" key="3">
    <source>
        <dbReference type="EMBL" id="OBS02504.1"/>
    </source>
</evidence>
<comment type="caution">
    <text evidence="3">The sequence shown here is derived from an EMBL/GenBank/DDBJ whole genome shotgun (WGS) entry which is preliminary data.</text>
</comment>
<feature type="coiled-coil region" evidence="1">
    <location>
        <begin position="62"/>
        <end position="89"/>
    </location>
</feature>
<name>A0A1A6BJW0_MYCGO</name>
<evidence type="ECO:0000256" key="1">
    <source>
        <dbReference type="SAM" id="Coils"/>
    </source>
</evidence>
<evidence type="ECO:0000256" key="2">
    <source>
        <dbReference type="SAM" id="Phobius"/>
    </source>
</evidence>
<proteinExistence type="predicted"/>
<evidence type="ECO:0000313" key="4">
    <source>
        <dbReference type="Proteomes" id="UP000093757"/>
    </source>
</evidence>